<evidence type="ECO:0000313" key="2">
    <source>
        <dbReference type="Proteomes" id="UP000050827"/>
    </source>
</evidence>
<evidence type="ECO:0000313" key="1">
    <source>
        <dbReference type="EMBL" id="KQC29639.1"/>
    </source>
</evidence>
<protein>
    <submittedName>
        <fullName evidence="1">Uncharacterized protein</fullName>
    </submittedName>
</protein>
<dbReference type="Proteomes" id="UP000050827">
    <property type="component" value="Unassembled WGS sequence"/>
</dbReference>
<comment type="caution">
    <text evidence="1">The sequence shown here is derived from an EMBL/GenBank/DDBJ whole genome shotgun (WGS) entry which is preliminary data.</text>
</comment>
<dbReference type="OrthoDB" id="1447875at2"/>
<name>A0A0Q1DL44_9FLAO</name>
<proteinExistence type="predicted"/>
<keyword evidence="2" id="KW-1185">Reference proteome</keyword>
<organism evidence="1 2">
    <name type="scientific">Flagellimonas eckloniae</name>
    <dbReference type="NCBI Taxonomy" id="346185"/>
    <lineage>
        <taxon>Bacteria</taxon>
        <taxon>Pseudomonadati</taxon>
        <taxon>Bacteroidota</taxon>
        <taxon>Flavobacteriia</taxon>
        <taxon>Flavobacteriales</taxon>
        <taxon>Flavobacteriaceae</taxon>
        <taxon>Flagellimonas</taxon>
    </lineage>
</organism>
<dbReference type="AlphaFoldDB" id="A0A0Q1DL44"/>
<dbReference type="RefSeq" id="WP_055393611.1">
    <property type="nucleotide sequence ID" value="NZ_LCTZ01000002.1"/>
</dbReference>
<gene>
    <name evidence="1" type="ORF">AAY42_06875</name>
</gene>
<sequence>MENHYVLYQKGLTNSTEVFIYNGKVCIRNNSSGGEHLLYISVSSEDSLLTILEPKNFLKRIFLKKYQNNIPEKERKGKIVKLLAQKFSYGDTDPDKDIRSFLKKYKIKSEGQYWPDSDRF</sequence>
<reference evidence="1 2" key="1">
    <citation type="submission" date="2015-04" db="EMBL/GenBank/DDBJ databases">
        <title>Complete genome of flavobacterium.</title>
        <authorList>
            <person name="Kwon Y.M."/>
            <person name="Kim S.-J."/>
        </authorList>
    </citation>
    <scope>NUCLEOTIDE SEQUENCE [LARGE SCALE GENOMIC DNA]</scope>
    <source>
        <strain evidence="1 2">DK169</strain>
    </source>
</reference>
<accession>A0A0Q1DL44</accession>
<dbReference type="EMBL" id="LCTZ01000002">
    <property type="protein sequence ID" value="KQC29639.1"/>
    <property type="molecule type" value="Genomic_DNA"/>
</dbReference>